<dbReference type="AlphaFoldDB" id="A0A0P1F4M6"/>
<dbReference type="SUPFAM" id="SSF158682">
    <property type="entry name" value="TerB-like"/>
    <property type="match status" value="1"/>
</dbReference>
<dbReference type="EMBL" id="CYSB01000004">
    <property type="protein sequence ID" value="CUH62635.1"/>
    <property type="molecule type" value="Genomic_DNA"/>
</dbReference>
<organism evidence="4 6">
    <name type="scientific">Thalassovita autumnalis</name>
    <dbReference type="NCBI Taxonomy" id="2072972"/>
    <lineage>
        <taxon>Bacteria</taxon>
        <taxon>Pseudomonadati</taxon>
        <taxon>Pseudomonadota</taxon>
        <taxon>Alphaproteobacteria</taxon>
        <taxon>Rhodobacterales</taxon>
        <taxon>Roseobacteraceae</taxon>
        <taxon>Thalassovita</taxon>
    </lineage>
</organism>
<evidence type="ECO:0000313" key="3">
    <source>
        <dbReference type="EMBL" id="CUH62635.1"/>
    </source>
</evidence>
<keyword evidence="1" id="KW-0175">Coiled coil</keyword>
<dbReference type="Proteomes" id="UP000051887">
    <property type="component" value="Unassembled WGS sequence"/>
</dbReference>
<evidence type="ECO:0000259" key="2">
    <source>
        <dbReference type="Pfam" id="PF05099"/>
    </source>
</evidence>
<evidence type="ECO:0000313" key="4">
    <source>
        <dbReference type="EMBL" id="CUH70365.1"/>
    </source>
</evidence>
<evidence type="ECO:0000313" key="5">
    <source>
        <dbReference type="Proteomes" id="UP000051086"/>
    </source>
</evidence>
<gene>
    <name evidence="3" type="ORF">TL5118_00109</name>
    <name evidence="4" type="ORF">TL5120_00141</name>
</gene>
<evidence type="ECO:0000256" key="1">
    <source>
        <dbReference type="SAM" id="Coils"/>
    </source>
</evidence>
<dbReference type="Pfam" id="PF05099">
    <property type="entry name" value="TerB"/>
    <property type="match status" value="1"/>
</dbReference>
<dbReference type="Proteomes" id="UP000051086">
    <property type="component" value="Unassembled WGS sequence"/>
</dbReference>
<keyword evidence="5" id="KW-1185">Reference proteome</keyword>
<dbReference type="OrthoDB" id="5402150at2"/>
<name>A0A0P1F4M6_9RHOB</name>
<feature type="domain" description="Co-chaperone DjlA N-terminal" evidence="2">
    <location>
        <begin position="34"/>
        <end position="155"/>
    </location>
</feature>
<evidence type="ECO:0000313" key="6">
    <source>
        <dbReference type="Proteomes" id="UP000051887"/>
    </source>
</evidence>
<reference evidence="3 5" key="2">
    <citation type="submission" date="2015-09" db="EMBL/GenBank/DDBJ databases">
        <authorList>
            <person name="Rodrigo-Torres L."/>
            <person name="Arahal D.R."/>
        </authorList>
    </citation>
    <scope>NUCLEOTIDE SEQUENCE [LARGE SCALE GENOMIC DNA]</scope>
    <source>
        <strain evidence="3 5">CECT 5118</strain>
    </source>
</reference>
<proteinExistence type="predicted"/>
<reference evidence="4 6" key="1">
    <citation type="submission" date="2015-09" db="EMBL/GenBank/DDBJ databases">
        <authorList>
            <consortium name="Swine Surveillance"/>
        </authorList>
    </citation>
    <scope>NUCLEOTIDE SEQUENCE [LARGE SCALE GENOMIC DNA]</scope>
    <source>
        <strain evidence="4 6">5120</strain>
    </source>
</reference>
<dbReference type="RefSeq" id="WP_058241716.1">
    <property type="nucleotide sequence ID" value="NZ_CYSB01000004.1"/>
</dbReference>
<sequence length="162" mass="17767">MFRSLFTALLGQEARKTTATLTEACCDDPDAAHALGALLVRVARADVADATAQLDALNHELDRIERLLLQLYGLSARDAAAMRATCEALEQRAPDTEIFTEMIRQGVDFDDRLQALETLWQQSLKEGGGDQSSRRRLTRVQSALGLTDADSVLARSQALEHV</sequence>
<dbReference type="EMBL" id="CYSC01000003">
    <property type="protein sequence ID" value="CUH70365.1"/>
    <property type="molecule type" value="Genomic_DNA"/>
</dbReference>
<feature type="coiled-coil region" evidence="1">
    <location>
        <begin position="40"/>
        <end position="67"/>
    </location>
</feature>
<dbReference type="InterPro" id="IPR007791">
    <property type="entry name" value="DjlA_N"/>
</dbReference>
<dbReference type="InterPro" id="IPR029024">
    <property type="entry name" value="TerB-like"/>
</dbReference>
<accession>A0A0P1F4M6</accession>
<dbReference type="CDD" id="cd07313">
    <property type="entry name" value="terB_like_2"/>
    <property type="match status" value="1"/>
</dbReference>
<protein>
    <submittedName>
        <fullName evidence="4">Tellurite resistance protein TerB</fullName>
    </submittedName>
</protein>